<evidence type="ECO:0000313" key="2">
    <source>
        <dbReference type="EMBL" id="SNR56914.1"/>
    </source>
</evidence>
<keyword evidence="1" id="KW-0812">Transmembrane</keyword>
<evidence type="ECO:0000256" key="1">
    <source>
        <dbReference type="SAM" id="Phobius"/>
    </source>
</evidence>
<dbReference type="EMBL" id="FZNV01000003">
    <property type="protein sequence ID" value="SNR56914.1"/>
    <property type="molecule type" value="Genomic_DNA"/>
</dbReference>
<gene>
    <name evidence="2" type="ORF">SAMN04488009_2494</name>
</gene>
<feature type="transmembrane region" description="Helical" evidence="1">
    <location>
        <begin position="23"/>
        <end position="45"/>
    </location>
</feature>
<keyword evidence="1" id="KW-0472">Membrane</keyword>
<accession>A0ABY1SIR5</accession>
<feature type="transmembrane region" description="Helical" evidence="1">
    <location>
        <begin position="57"/>
        <end position="74"/>
    </location>
</feature>
<organism evidence="2 3">
    <name type="scientific">Maribacter sedimenticola</name>
    <dbReference type="NCBI Taxonomy" id="228956"/>
    <lineage>
        <taxon>Bacteria</taxon>
        <taxon>Pseudomonadati</taxon>
        <taxon>Bacteroidota</taxon>
        <taxon>Flavobacteriia</taxon>
        <taxon>Flavobacteriales</taxon>
        <taxon>Flavobacteriaceae</taxon>
        <taxon>Maribacter</taxon>
    </lineage>
</organism>
<name>A0ABY1SIR5_9FLAO</name>
<sequence length="176" mass="20494">MAFIVLKGVRKKNVIISEGNRPLWHLIIAAIHYTAIVSLLLFYIVDFKPSLIKGIHTLKIILFILPGALTFSIVKDVLFDLQNKRYKLQYGVGPIRYGIWKELPEIEYVSVFKQPLVDGNFIYEANLWYAKNRHFNVYESESKQQAYLFGENIAKILEIDLLDATEPNNYTWKEVK</sequence>
<reference evidence="2 3" key="1">
    <citation type="submission" date="2017-06" db="EMBL/GenBank/DDBJ databases">
        <authorList>
            <person name="Varghese N."/>
            <person name="Submissions S."/>
        </authorList>
    </citation>
    <scope>NUCLEOTIDE SEQUENCE [LARGE SCALE GENOMIC DNA]</scope>
    <source>
        <strain evidence="2 3">DSM 19840</strain>
    </source>
</reference>
<evidence type="ECO:0008006" key="4">
    <source>
        <dbReference type="Google" id="ProtNLM"/>
    </source>
</evidence>
<dbReference type="Proteomes" id="UP000198337">
    <property type="component" value="Unassembled WGS sequence"/>
</dbReference>
<keyword evidence="1" id="KW-1133">Transmembrane helix</keyword>
<keyword evidence="3" id="KW-1185">Reference proteome</keyword>
<comment type="caution">
    <text evidence="2">The sequence shown here is derived from an EMBL/GenBank/DDBJ whole genome shotgun (WGS) entry which is preliminary data.</text>
</comment>
<evidence type="ECO:0000313" key="3">
    <source>
        <dbReference type="Proteomes" id="UP000198337"/>
    </source>
</evidence>
<proteinExistence type="predicted"/>
<protein>
    <recommendedName>
        <fullName evidence="4">PH domain-containing protein</fullName>
    </recommendedName>
</protein>
<dbReference type="RefSeq" id="WP_089260929.1">
    <property type="nucleotide sequence ID" value="NZ_FZNV01000003.1"/>
</dbReference>